<dbReference type="UniPathway" id="UPA00098">
    <property type="reaction ID" value="UER00358"/>
</dbReference>
<evidence type="ECO:0000256" key="2">
    <source>
        <dbReference type="ARBA" id="ARBA00022898"/>
    </source>
</evidence>
<comment type="caution">
    <text evidence="3">The sequence shown here is derived from an EMBL/GenBank/DDBJ whole genome shotgun (WGS) entry which is preliminary data.</text>
</comment>
<gene>
    <name evidence="3" type="ORF">S01H1_03545</name>
</gene>
<comment type="cofactor">
    <cofactor evidence="1">
        <name>pyridoxal 5'-phosphate</name>
        <dbReference type="ChEBI" id="CHEBI:597326"/>
    </cofactor>
</comment>
<dbReference type="Gene3D" id="3.90.1150.10">
    <property type="entry name" value="Aspartate Aminotransferase, domain 1"/>
    <property type="match status" value="1"/>
</dbReference>
<organism evidence="3">
    <name type="scientific">marine sediment metagenome</name>
    <dbReference type="NCBI Taxonomy" id="412755"/>
    <lineage>
        <taxon>unclassified sequences</taxon>
        <taxon>metagenomes</taxon>
        <taxon>ecological metagenomes</taxon>
    </lineage>
</organism>
<dbReference type="EMBL" id="BARS01001923">
    <property type="protein sequence ID" value="GAF78350.1"/>
    <property type="molecule type" value="Genomic_DNA"/>
</dbReference>
<feature type="non-terminal residue" evidence="3">
    <location>
        <position position="215"/>
    </location>
</feature>
<dbReference type="InterPro" id="IPR050103">
    <property type="entry name" value="Class-III_PLP-dep_AT"/>
</dbReference>
<dbReference type="GO" id="GO:0055129">
    <property type="term" value="P:L-proline biosynthetic process"/>
    <property type="evidence" value="ECO:0007669"/>
    <property type="project" value="UniProtKB-UniPathway"/>
</dbReference>
<dbReference type="PANTHER" id="PTHR11986">
    <property type="entry name" value="AMINOTRANSFERASE CLASS III"/>
    <property type="match status" value="1"/>
</dbReference>
<keyword evidence="2" id="KW-0663">Pyridoxal phosphate</keyword>
<dbReference type="InterPro" id="IPR005814">
    <property type="entry name" value="Aminotrans_3"/>
</dbReference>
<accession>X0TQE4</accession>
<dbReference type="InterPro" id="IPR015424">
    <property type="entry name" value="PyrdxlP-dep_Trfase"/>
</dbReference>
<dbReference type="GO" id="GO:0030170">
    <property type="term" value="F:pyridoxal phosphate binding"/>
    <property type="evidence" value="ECO:0007669"/>
    <property type="project" value="InterPro"/>
</dbReference>
<dbReference type="Pfam" id="PF00202">
    <property type="entry name" value="Aminotran_3"/>
    <property type="match status" value="1"/>
</dbReference>
<reference evidence="3" key="1">
    <citation type="journal article" date="2014" name="Front. Microbiol.">
        <title>High frequency of phylogenetically diverse reductive dehalogenase-homologous genes in deep subseafloor sedimentary metagenomes.</title>
        <authorList>
            <person name="Kawai M."/>
            <person name="Futagami T."/>
            <person name="Toyoda A."/>
            <person name="Takaki Y."/>
            <person name="Nishi S."/>
            <person name="Hori S."/>
            <person name="Arai W."/>
            <person name="Tsubouchi T."/>
            <person name="Morono Y."/>
            <person name="Uchiyama I."/>
            <person name="Ito T."/>
            <person name="Fujiyama A."/>
            <person name="Inagaki F."/>
            <person name="Takami H."/>
        </authorList>
    </citation>
    <scope>NUCLEOTIDE SEQUENCE</scope>
    <source>
        <strain evidence="3">Expedition CK06-06</strain>
    </source>
</reference>
<dbReference type="PANTHER" id="PTHR11986:SF18">
    <property type="entry name" value="ORNITHINE AMINOTRANSFERASE, MITOCHONDRIAL"/>
    <property type="match status" value="1"/>
</dbReference>
<proteinExistence type="predicted"/>
<sequence>MRPPVTDFIAREAQFGAHNYAPLGVVLTRGEGVWVWDTDGNRYLDCLSAYSAVNQGHCHPKILAAMIEQAGRLTLTSRAFHNDQLALFYEQLADLTGSHKVLPMNSGAEAVESAIKSVRKWGYEVKGVPDDQAEIIVCADNFHGRTLAIVGFSTDPASRVHFGPFAPGFKVIPFGNARALEAAITPNTVAFLVEPIQGEAGVIIPPAGYFAGVRE</sequence>
<evidence type="ECO:0000313" key="3">
    <source>
        <dbReference type="EMBL" id="GAF78350.1"/>
    </source>
</evidence>
<dbReference type="SUPFAM" id="SSF53383">
    <property type="entry name" value="PLP-dependent transferases"/>
    <property type="match status" value="1"/>
</dbReference>
<dbReference type="InterPro" id="IPR015422">
    <property type="entry name" value="PyrdxlP-dep_Trfase_small"/>
</dbReference>
<dbReference type="Gene3D" id="3.40.640.10">
    <property type="entry name" value="Type I PLP-dependent aspartate aminotransferase-like (Major domain)"/>
    <property type="match status" value="1"/>
</dbReference>
<dbReference type="AlphaFoldDB" id="X0TQE4"/>
<protein>
    <submittedName>
        <fullName evidence="3">Uncharacterized protein</fullName>
    </submittedName>
</protein>
<dbReference type="GO" id="GO:0042802">
    <property type="term" value="F:identical protein binding"/>
    <property type="evidence" value="ECO:0007669"/>
    <property type="project" value="TreeGrafter"/>
</dbReference>
<dbReference type="InterPro" id="IPR015421">
    <property type="entry name" value="PyrdxlP-dep_Trfase_major"/>
</dbReference>
<dbReference type="GO" id="GO:0008483">
    <property type="term" value="F:transaminase activity"/>
    <property type="evidence" value="ECO:0007669"/>
    <property type="project" value="InterPro"/>
</dbReference>
<evidence type="ECO:0000256" key="1">
    <source>
        <dbReference type="ARBA" id="ARBA00001933"/>
    </source>
</evidence>
<name>X0TQE4_9ZZZZ</name>